<keyword evidence="2" id="KW-0472">Membrane</keyword>
<dbReference type="AlphaFoldDB" id="A0A7S1VJP3"/>
<dbReference type="PANTHER" id="PTHR36018:SF1">
    <property type="entry name" value="OS09G0481800 PROTEIN"/>
    <property type="match status" value="1"/>
</dbReference>
<dbReference type="EMBL" id="HBGK01041010">
    <property type="protein sequence ID" value="CAD9300415.1"/>
    <property type="molecule type" value="Transcribed_RNA"/>
</dbReference>
<keyword evidence="2" id="KW-1133">Transmembrane helix</keyword>
<reference evidence="3" key="1">
    <citation type="submission" date="2021-01" db="EMBL/GenBank/DDBJ databases">
        <authorList>
            <person name="Corre E."/>
            <person name="Pelletier E."/>
            <person name="Niang G."/>
            <person name="Scheremetjew M."/>
            <person name="Finn R."/>
            <person name="Kale V."/>
            <person name="Holt S."/>
            <person name="Cochrane G."/>
            <person name="Meng A."/>
            <person name="Brown T."/>
            <person name="Cohen L."/>
        </authorList>
    </citation>
    <scope>NUCLEOTIDE SEQUENCE</scope>
    <source>
        <strain evidence="3">CCMP 410</strain>
    </source>
</reference>
<evidence type="ECO:0000313" key="3">
    <source>
        <dbReference type="EMBL" id="CAD9300415.1"/>
    </source>
</evidence>
<evidence type="ECO:0000256" key="1">
    <source>
        <dbReference type="SAM" id="MobiDB-lite"/>
    </source>
</evidence>
<feature type="transmembrane region" description="Helical" evidence="2">
    <location>
        <begin position="12"/>
        <end position="31"/>
    </location>
</feature>
<accession>A0A7S1VJP3</accession>
<gene>
    <name evidence="3" type="ORF">GOCE00092_LOCUS21407</name>
</gene>
<proteinExistence type="predicted"/>
<protein>
    <submittedName>
        <fullName evidence="3">Uncharacterized protein</fullName>
    </submittedName>
</protein>
<name>A0A7S1VJP3_9STRA</name>
<dbReference type="PANTHER" id="PTHR36018">
    <property type="entry name" value="OS09G0481800 PROTEIN"/>
    <property type="match status" value="1"/>
</dbReference>
<sequence>MKTMQECVFPRSVAAVVVVVFTQLTMMMLTVCKGTNAWVVAPNRPSTTAHRNSNLAIGTRRTTRHRFHQIRPTSSSSSTALEMSNEYDSWILDGISQMALPLTEENVHECLELLMDSDYGAQMFGRHPMAADIGITGSIGFVELDGPEVVLSLHGEFWHKRSTVLGRAAMWLNSCMPEIMQVNVRDREELQDFMDVLDQDTGELLYVHDKRSPDFNGDRGTMEYQGIDPDVRGPFPGGSHQGIKINPV</sequence>
<keyword evidence="2" id="KW-0812">Transmembrane</keyword>
<evidence type="ECO:0000256" key="2">
    <source>
        <dbReference type="SAM" id="Phobius"/>
    </source>
</evidence>
<feature type="region of interest" description="Disordered" evidence="1">
    <location>
        <begin position="227"/>
        <end position="248"/>
    </location>
</feature>
<organism evidence="3">
    <name type="scientific">Grammatophora oceanica</name>
    <dbReference type="NCBI Taxonomy" id="210454"/>
    <lineage>
        <taxon>Eukaryota</taxon>
        <taxon>Sar</taxon>
        <taxon>Stramenopiles</taxon>
        <taxon>Ochrophyta</taxon>
        <taxon>Bacillariophyta</taxon>
        <taxon>Fragilariophyceae</taxon>
        <taxon>Fragilariophycidae</taxon>
        <taxon>Rhabdonematales</taxon>
        <taxon>Grammatophoraceae</taxon>
        <taxon>Grammatophora</taxon>
    </lineage>
</organism>